<name>A0A514TUW0_9CAUD</name>
<keyword evidence="2" id="KW-1185">Reference proteome</keyword>
<dbReference type="EMBL" id="MN032614">
    <property type="protein sequence ID" value="QDJ96811.1"/>
    <property type="molecule type" value="Genomic_DNA"/>
</dbReference>
<accession>A0A514TUW0</accession>
<gene>
    <name evidence="1" type="ORF">PS1_0052</name>
</gene>
<protein>
    <submittedName>
        <fullName evidence="1">Uncharacterized protein</fullName>
    </submittedName>
</protein>
<evidence type="ECO:0000313" key="1">
    <source>
        <dbReference type="EMBL" id="QDJ96811.1"/>
    </source>
</evidence>
<evidence type="ECO:0000313" key="2">
    <source>
        <dbReference type="Proteomes" id="UP000317703"/>
    </source>
</evidence>
<reference evidence="1" key="1">
    <citation type="submission" date="2019-06" db="EMBL/GenBank/DDBJ databases">
        <title>Complete genome sequence of Aeromonas hydrophila bacteriophage PS1.</title>
        <authorList>
            <person name="Rai S."/>
            <person name="Tyagi A."/>
            <person name="Kumar N."/>
            <person name="Singh N."/>
        </authorList>
    </citation>
    <scope>NUCLEOTIDE SEQUENCE [LARGE SCALE GENOMIC DNA]</scope>
</reference>
<sequence length="59" mass="6797">MYLFFIPDMVGKVNAYSNWGHHQMVDPNKPFKTSRFVAATRTNLLNINSVLLNTPIEED</sequence>
<proteinExistence type="predicted"/>
<organism evidence="1 2">
    <name type="scientific">Aeromonas phage PS1</name>
    <dbReference type="NCBI Taxonomy" id="2591406"/>
    <lineage>
        <taxon>Viruses</taxon>
        <taxon>Duplodnaviria</taxon>
        <taxon>Heunggongvirae</taxon>
        <taxon>Uroviricota</taxon>
        <taxon>Caudoviricetes</taxon>
        <taxon>Chimalliviridae</taxon>
        <taxon>Ferozepurvirus</taxon>
        <taxon>Ferozepurvirus PS1</taxon>
    </lineage>
</organism>
<dbReference type="Proteomes" id="UP000317703">
    <property type="component" value="Segment"/>
</dbReference>